<dbReference type="AlphaFoldDB" id="A0A5C5VTA5"/>
<proteinExistence type="predicted"/>
<dbReference type="EMBL" id="SJPH01000008">
    <property type="protein sequence ID" value="TWT41540.1"/>
    <property type="molecule type" value="Genomic_DNA"/>
</dbReference>
<accession>A0A5C5VTA5</accession>
<dbReference type="RefSeq" id="WP_146575129.1">
    <property type="nucleotide sequence ID" value="NZ_SJPH01000008.1"/>
</dbReference>
<evidence type="ECO:0000313" key="3">
    <source>
        <dbReference type="EMBL" id="TWT41540.1"/>
    </source>
</evidence>
<evidence type="ECO:0000313" key="4">
    <source>
        <dbReference type="Proteomes" id="UP000318995"/>
    </source>
</evidence>
<feature type="chain" id="PRO_5022699530" evidence="2">
    <location>
        <begin position="32"/>
        <end position="585"/>
    </location>
</feature>
<keyword evidence="4" id="KW-1185">Reference proteome</keyword>
<dbReference type="OrthoDB" id="257265at2"/>
<name>A0A5C5VTA5_9BACT</name>
<comment type="caution">
    <text evidence="3">The sequence shown here is derived from an EMBL/GenBank/DDBJ whole genome shotgun (WGS) entry which is preliminary data.</text>
</comment>
<evidence type="ECO:0000256" key="2">
    <source>
        <dbReference type="SAM" id="SignalP"/>
    </source>
</evidence>
<reference evidence="3 4" key="1">
    <citation type="submission" date="2019-02" db="EMBL/GenBank/DDBJ databases">
        <title>Deep-cultivation of Planctomycetes and their phenomic and genomic characterization uncovers novel biology.</title>
        <authorList>
            <person name="Wiegand S."/>
            <person name="Jogler M."/>
            <person name="Boedeker C."/>
            <person name="Pinto D."/>
            <person name="Vollmers J."/>
            <person name="Rivas-Marin E."/>
            <person name="Kohn T."/>
            <person name="Peeters S.H."/>
            <person name="Heuer A."/>
            <person name="Rast P."/>
            <person name="Oberbeckmann S."/>
            <person name="Bunk B."/>
            <person name="Jeske O."/>
            <person name="Meyerdierks A."/>
            <person name="Storesund J.E."/>
            <person name="Kallscheuer N."/>
            <person name="Luecker S."/>
            <person name="Lage O.M."/>
            <person name="Pohl T."/>
            <person name="Merkel B.J."/>
            <person name="Hornburger P."/>
            <person name="Mueller R.-W."/>
            <person name="Bruemmer F."/>
            <person name="Labrenz M."/>
            <person name="Spormann A.M."/>
            <person name="Op Den Camp H."/>
            <person name="Overmann J."/>
            <person name="Amann R."/>
            <person name="Jetten M.S.M."/>
            <person name="Mascher T."/>
            <person name="Medema M.H."/>
            <person name="Devos D.P."/>
            <person name="Kaster A.-K."/>
            <person name="Ovreas L."/>
            <person name="Rohde M."/>
            <person name="Galperin M.Y."/>
            <person name="Jogler C."/>
        </authorList>
    </citation>
    <scope>NUCLEOTIDE SEQUENCE [LARGE SCALE GENOMIC DNA]</scope>
    <source>
        <strain evidence="3 4">Pla111</strain>
    </source>
</reference>
<feature type="compositionally biased region" description="Polar residues" evidence="1">
    <location>
        <begin position="279"/>
        <end position="289"/>
    </location>
</feature>
<feature type="region of interest" description="Disordered" evidence="1">
    <location>
        <begin position="262"/>
        <end position="379"/>
    </location>
</feature>
<dbReference type="Proteomes" id="UP000318995">
    <property type="component" value="Unassembled WGS sequence"/>
</dbReference>
<sequence length="585" mass="62045" precursor="true">MQPARDRSLCARLSPLLAVWAVCAGAGLALADPSDPIFWGRHDLTVPYRVAPKLTATGGEAPLRAILYASRDGGRNWALASEASPQAGSFAFRAPTDGAYAFAVRTYDAYGRATPAGPLEPEMRVLIDTTRPTLLPPQAQIRDGLVQIEVTATDAVAIAPESLRVYAQAPGQPHWTPVVIQTADANPTDPRYARVTGVWRAPTSLSSVNLRLSVDDRAGNREEKAITTPLIAMAAISPSGPLPPESDPVAVWGQSANRLASSNPLGAASASSGDPFRLASQSTGFSRATQDGLEAAPLTRLDNFQRSPAPGGWTSESAETSQEAFARTGSTAWPSDATPRSQPLTSAGGDRSSPFRQASLAPPPAGIAQAGTDSLDTGSRVVGSTRFEFDYEVESTGRWGVSSVELWGTADGGSSWRRYAIDSDLRSPIHVETPGEGDYGFRLLVTSVGGLDPIKPRPGDQPEATIRVDLRRPALAITGVSQGEGYFADQLSVTWTADDENPAKTPVDLAYATRPEGPWLPIASGLTNSGRYDWRLQRHLPRSLFVRVRVRDAGGNLATAITPEAVVIDMPTPAGALMGVRAQQR</sequence>
<organism evidence="3 4">
    <name type="scientific">Botrimarina hoheduenensis</name>
    <dbReference type="NCBI Taxonomy" id="2528000"/>
    <lineage>
        <taxon>Bacteria</taxon>
        <taxon>Pseudomonadati</taxon>
        <taxon>Planctomycetota</taxon>
        <taxon>Planctomycetia</taxon>
        <taxon>Pirellulales</taxon>
        <taxon>Lacipirellulaceae</taxon>
        <taxon>Botrimarina</taxon>
    </lineage>
</organism>
<feature type="compositionally biased region" description="Polar residues" evidence="1">
    <location>
        <begin position="314"/>
        <end position="345"/>
    </location>
</feature>
<keyword evidence="2" id="KW-0732">Signal</keyword>
<feature type="signal peptide" evidence="2">
    <location>
        <begin position="1"/>
        <end position="31"/>
    </location>
</feature>
<feature type="compositionally biased region" description="Polar residues" evidence="1">
    <location>
        <begin position="262"/>
        <end position="272"/>
    </location>
</feature>
<gene>
    <name evidence="3" type="ORF">Pla111_29170</name>
</gene>
<protein>
    <submittedName>
        <fullName evidence="3">Ser-Thr-rich glycosyl-phosphatidyl-inositol-anchored membrane family protein</fullName>
    </submittedName>
</protein>
<evidence type="ECO:0000256" key="1">
    <source>
        <dbReference type="SAM" id="MobiDB-lite"/>
    </source>
</evidence>